<dbReference type="AlphaFoldDB" id="A0A975C5Z5"/>
<dbReference type="InterPro" id="IPR022742">
    <property type="entry name" value="Hydrolase_4"/>
</dbReference>
<evidence type="ECO:0000313" key="3">
    <source>
        <dbReference type="EMBL" id="QTC91881.1"/>
    </source>
</evidence>
<evidence type="ECO:0000259" key="2">
    <source>
        <dbReference type="Pfam" id="PF12146"/>
    </source>
</evidence>
<dbReference type="KEGG" id="bgoe:IFJ75_02825"/>
<accession>A0A975C5Z5</accession>
<reference evidence="3" key="1">
    <citation type="submission" date="2020-09" db="EMBL/GenBank/DDBJ databases">
        <title>Brevundimonas sp. LVF2 isolated from a puddle in Goettingen, Germany.</title>
        <authorList>
            <person name="Friedrich I."/>
            <person name="Klassen A."/>
            <person name="Hannes N."/>
            <person name="Schneider D."/>
            <person name="Hertel R."/>
            <person name="Daniel R."/>
        </authorList>
    </citation>
    <scope>NUCLEOTIDE SEQUENCE</scope>
    <source>
        <strain evidence="3">LVF2</strain>
    </source>
</reference>
<organism evidence="3 4">
    <name type="scientific">Brevundimonas goettingensis</name>
    <dbReference type="NCBI Taxonomy" id="2774190"/>
    <lineage>
        <taxon>Bacteria</taxon>
        <taxon>Pseudomonadati</taxon>
        <taxon>Pseudomonadota</taxon>
        <taxon>Alphaproteobacteria</taxon>
        <taxon>Caulobacterales</taxon>
        <taxon>Caulobacteraceae</taxon>
        <taxon>Brevundimonas</taxon>
    </lineage>
</organism>
<feature type="chain" id="PRO_5037193990" evidence="1">
    <location>
        <begin position="23"/>
        <end position="345"/>
    </location>
</feature>
<sequence length="345" mass="37010">MTFRISGLIAAALSALALASCATPLVQSPLTPPAGFSGPRIEDAPAPGMTGAFIVQDGARLPFLHWAPADGKPWATIVALHGMNDHDASFRLAGPWWAAHGIEVWSFDQRGFGQAPQKGVWGGEALMTEDLRTITALVRARRPEATLAVVGESMGGSVTAAAFGSDRPPDADRVVLLAPGVWGWSSQNIFNRTSLWITSRVVGDLSVEPPDFIARHILASDNVLELIRNGRDPDSLLSTRFDAISGLVDLMESASNRIGLIKAPVILMYGTHDQVVEPGPMRRALERAGTPPNLRTAFYDDGWHLLNRNLGAERVYRDVEAYLRDASAPLPSGAPPVLPALKKGH</sequence>
<proteinExistence type="predicted"/>
<gene>
    <name evidence="3" type="ORF">IFJ75_02825</name>
</gene>
<dbReference type="EMBL" id="CP062222">
    <property type="protein sequence ID" value="QTC91881.1"/>
    <property type="molecule type" value="Genomic_DNA"/>
</dbReference>
<keyword evidence="1" id="KW-0732">Signal</keyword>
<dbReference type="Gene3D" id="3.40.50.1820">
    <property type="entry name" value="alpha/beta hydrolase"/>
    <property type="match status" value="1"/>
</dbReference>
<dbReference type="PANTHER" id="PTHR11614">
    <property type="entry name" value="PHOSPHOLIPASE-RELATED"/>
    <property type="match status" value="1"/>
</dbReference>
<feature type="domain" description="Serine aminopeptidase S33" evidence="2">
    <location>
        <begin position="72"/>
        <end position="306"/>
    </location>
</feature>
<dbReference type="Pfam" id="PF12146">
    <property type="entry name" value="Hydrolase_4"/>
    <property type="match status" value="1"/>
</dbReference>
<feature type="signal peptide" evidence="1">
    <location>
        <begin position="1"/>
        <end position="22"/>
    </location>
</feature>
<keyword evidence="3" id="KW-0378">Hydrolase</keyword>
<dbReference type="GO" id="GO:0016787">
    <property type="term" value="F:hydrolase activity"/>
    <property type="evidence" value="ECO:0007669"/>
    <property type="project" value="UniProtKB-KW"/>
</dbReference>
<name>A0A975C5Z5_9CAUL</name>
<dbReference type="InterPro" id="IPR029058">
    <property type="entry name" value="AB_hydrolase_fold"/>
</dbReference>
<evidence type="ECO:0000313" key="4">
    <source>
        <dbReference type="Proteomes" id="UP000663918"/>
    </source>
</evidence>
<dbReference type="PROSITE" id="PS51257">
    <property type="entry name" value="PROKAR_LIPOPROTEIN"/>
    <property type="match status" value="1"/>
</dbReference>
<evidence type="ECO:0000256" key="1">
    <source>
        <dbReference type="SAM" id="SignalP"/>
    </source>
</evidence>
<dbReference type="SUPFAM" id="SSF53474">
    <property type="entry name" value="alpha/beta-Hydrolases"/>
    <property type="match status" value="1"/>
</dbReference>
<protein>
    <submittedName>
        <fullName evidence="3">Alpha/beta fold hydrolase</fullName>
    </submittedName>
</protein>
<dbReference type="RefSeq" id="WP_207871078.1">
    <property type="nucleotide sequence ID" value="NZ_CP062222.1"/>
</dbReference>
<keyword evidence="4" id="KW-1185">Reference proteome</keyword>
<dbReference type="InterPro" id="IPR051044">
    <property type="entry name" value="MAG_DAG_Lipase"/>
</dbReference>
<dbReference type="Proteomes" id="UP000663918">
    <property type="component" value="Chromosome"/>
</dbReference>